<sequence>MKSTKAYLCGVLLAVLTGCSWFGPKVDVNRLTLDVAGKANGDSPIAVDFVAVRDADLLKLLSSMTAKQWFSDREQYRRDYQNQISVWSLELVPGQFMEAKDFPLAGKPASGLLVFAGYNTPGAHRMRLEQQPDIWLRFDSREMRLLSANGH</sequence>
<keyword evidence="2" id="KW-1185">Reference proteome</keyword>
<protein>
    <submittedName>
        <fullName evidence="1">Type VI secretion protein</fullName>
    </submittedName>
</protein>
<evidence type="ECO:0000313" key="1">
    <source>
        <dbReference type="EMBL" id="WAI47677.1"/>
    </source>
</evidence>
<dbReference type="EMBL" id="CP113432">
    <property type="protein sequence ID" value="WAI47677.1"/>
    <property type="molecule type" value="Genomic_DNA"/>
</dbReference>
<dbReference type="RefSeq" id="WP_254475607.1">
    <property type="nucleotide sequence ID" value="NZ_CP113432.1"/>
</dbReference>
<proteinExistence type="predicted"/>
<accession>A0ABY6ZT16</accession>
<gene>
    <name evidence="1" type="ORF">OU419_18065</name>
</gene>
<dbReference type="Proteomes" id="UP001163624">
    <property type="component" value="Chromosome"/>
</dbReference>
<name>A0ABY6ZT16_9PSED</name>
<organism evidence="1 2">
    <name type="scientific">Pseudomonas triclosanedens</name>
    <dbReference type="NCBI Taxonomy" id="2961893"/>
    <lineage>
        <taxon>Bacteria</taxon>
        <taxon>Pseudomonadati</taxon>
        <taxon>Pseudomonadota</taxon>
        <taxon>Gammaproteobacteria</taxon>
        <taxon>Pseudomonadales</taxon>
        <taxon>Pseudomonadaceae</taxon>
        <taxon>Pseudomonas</taxon>
    </lineage>
</organism>
<evidence type="ECO:0000313" key="2">
    <source>
        <dbReference type="Proteomes" id="UP001163624"/>
    </source>
</evidence>
<reference evidence="1" key="1">
    <citation type="submission" date="2022-11" db="EMBL/GenBank/DDBJ databases">
        <title>Pseudomonas triclosanedens sp. nov., a triclosan degrader isolated from activated sludge.</title>
        <authorList>
            <person name="Yin Y."/>
            <person name="Lu Z."/>
        </authorList>
    </citation>
    <scope>NUCLEOTIDE SEQUENCE</scope>
    <source>
        <strain evidence="1">ZM23</strain>
    </source>
</reference>
<dbReference type="PROSITE" id="PS51257">
    <property type="entry name" value="PROKAR_LIPOPROTEIN"/>
    <property type="match status" value="1"/>
</dbReference>